<dbReference type="GO" id="GO:0016020">
    <property type="term" value="C:membrane"/>
    <property type="evidence" value="ECO:0007669"/>
    <property type="project" value="UniProtKB-SubCell"/>
</dbReference>
<dbReference type="PRINTS" id="PR00258">
    <property type="entry name" value="SPERACTRCPTR"/>
</dbReference>
<organism evidence="13">
    <name type="scientific">Cacopsylla melanoneura</name>
    <dbReference type="NCBI Taxonomy" id="428564"/>
    <lineage>
        <taxon>Eukaryota</taxon>
        <taxon>Metazoa</taxon>
        <taxon>Ecdysozoa</taxon>
        <taxon>Arthropoda</taxon>
        <taxon>Hexapoda</taxon>
        <taxon>Insecta</taxon>
        <taxon>Pterygota</taxon>
        <taxon>Neoptera</taxon>
        <taxon>Paraneoptera</taxon>
        <taxon>Hemiptera</taxon>
        <taxon>Sternorrhyncha</taxon>
        <taxon>Psylloidea</taxon>
        <taxon>Psyllidae</taxon>
        <taxon>Psyllinae</taxon>
        <taxon>Cacopsylla</taxon>
    </lineage>
</organism>
<dbReference type="InterPro" id="IPR035914">
    <property type="entry name" value="Sperma_CUB_dom_sf"/>
</dbReference>
<dbReference type="InterPro" id="IPR016186">
    <property type="entry name" value="C-type_lectin-like/link_sf"/>
</dbReference>
<dbReference type="InterPro" id="IPR006626">
    <property type="entry name" value="PbH1"/>
</dbReference>
<feature type="domain" description="SRCR" evidence="12">
    <location>
        <begin position="1242"/>
        <end position="1348"/>
    </location>
</feature>
<sequence>MKSESGECSTTNVNCDCDDINETNFFQSLKSRRRNKMLRTKWRTMSSELPLVIVIVLISNLCSIHCDNVPQEVYNFDPSWYHSSNRNASPVGFPNVNNDRYQPGQTGLPNNQPDVYSRPNAGFGYNSSPNEGFRRPNDGFNGRPGDNFGINSRPNEGFGLNDRRQGQGSGYDGRPNDDIGKPVGNDGFNKDLPQYDINRRPGDSSYPTRPLDPNYPNRNIPGNSNPIDTYNPMYPQTNDNLNPNLNNPRIVLNNEVDKPLDTQESNSNNINQLPFPSDGNNLPNSLNTPGVTQHPGGIIANKVSRLEKHFSPYLIKNDIIVEATGELVIESGVEVRFAPTVGITVRGVLTAKGTSEENIVLTAGSEPVTLDSPLIRLVDGPNILTGRVQLFLNGQWRSVCSNSRNWTQVDMETACRQLGYQGGTWWAWLDREPGPPQPRLLLEQPRCSGSEGGLDQCSSWTTKQLGSGVCEYHPDLAIQCLPSHIMTPNTAQHWRGISFQRAKYEKQLTQQDTLYVRTSLSELSHVQIKFAGSGKDYNASSAVEVLGVAPNMVSVSVLNSAYNGLNVTTSHGPVFLHNCTFRNNRGYGVYVNSSNGMSLLSGCSVLDNAGDGVRYVHHDRQYLSDRSEVFDFCTFPTTTRTASQTFPIQVTLEQSLFSTLKKDCHKYFFTRPGYKITLHFGMITTSKNNSGSISVYDGSSSNEPLIAVIPIANNTKPESITTLRSNVYVVFNSEPWVQTLAYLKLVTGPRRWYELNVTDSTIADNSGRGVAIEHMRSQLDISGSSISNNKHVAGVHVLYGSGHVNISHSRISFNKGNGVNISFTGGITNVTRSSLSSNTGFGLSLWLNDTMDPEFKSYHQETIVSYSEIFKNVETGVLIGNYCRENAIVNISSNYFNLSFDNAIEIKTCYRQLDKTNLLKLIIGHNVFVANKKLGILINPALNMNSVIEHNRFTKHTYGTILIKNPNVNFYDLLPVNIIIRNNEFYENKGVFVVSLGLSPYSEAQRIIFTWNFIRDNIIREPFDSGGHLESRRLVPRSRVAAAVVIGSANVQVFRNIIHNHESEYEIGSHLEDQSQVINCTYNWLGYNTEEKIFNRLFHRKDRYNLAKILYLPYLLHNSNPGASTIMAFATFVPQFHTPGSSIVGGEVDGIETLRAGEYVVVRDINVRPGGRLSLEPSVTLRFAPGVGMMVAGKLEARGRGPNDIRLTLKENRNDVFEGTGSGAMEEGVTGIPVSSDYSSSVRLVGGRSNNEGRLQVRLGDKWGTVCNYGWNIKAAALACHQLGLVLNPSDWNLEPNEMPQGGTAEDIIMSNVQCTEDDLDITECRGERAPHFENSCEHHHDVGLRCYEPTWAGLRLGALAERCDLQYITVERAGLLDYSTNEFKPAIQIDFSRHSLESIRVVDNAQDGIGVLYSDLYSGALNLLKNSEISNNRQHGITFKQLGLKITGTHIENNKGSGIHHDPCITSQAQRELAGWFKPIPDIESQYAPYTPFKIPYERDNIELEFGQTKYLITQRVVGDSINKTYNIRCQTGYVLGLQLLNPIQNRSTEHLVIYDGITSGSGVTRFDVKRDLVVFPTTSSTYGVVLEYVSGDNALGDVVLVISSIPAPQQTIPNKIVKGPIPTLHVHNTKLKNNLRGLTALYYNRYLTEIGEHYLRKSNESINIVNSDISFNMEEAMFIHSPVWNTETSNLSEISITINNTVISDNGKGIYQFSRDLRNSNNLFHWVLSDNTIERNNHGGFDISLPYVWQYNVNFTHSVVLQNTTWRNNRNFGVVIDGHYAQCNITANVFDDNRCKGGLISLRGMEKSLRILKNTILQNTGTFMIEFKADSQCDLWGELVAITQENTIKFNKAPSIMTPSSLIVFDGLQKVRVRRNLLSDNTLAYSLVAGMKTARLESTLDATENWWGTKDPVLVQHLIFDFDDWNDHALVNFAPYLIEDSFDGSLSVSWEQPNIVNVENLGGRLMTSLTLHRRDRPYVIKSDLTIMPHVTLTIAPGTVIEFAPRVGILVLGTLIAKGRRHEEIIMRPLPNDLPPTTEIVHNMYKRSLRLCSGMNCSGSASHEGFLEFWNATTLQWVPLCDSRFSERNAQVVCRQLGFEHYNAWVDHGPRVEFDRNSLSRIWTYPEPLQCSGEEASLDECPIRLNGQMYGRRPMCYWNSQFIFIHCKERNVPSNTDYWGGIRFASGDFESSGYEHRIHDSVTHETARTRESVLEHVNILGAGMLHHEKSPAVLSVAKSPSITHVNISQCLSHGISLISPSENIKLLFNWIQDVLGVGLTIASLTGEGRESSESSFTPLHELHVPYAAFGMVDMCDPTKELVVQERMVLYYKYDNNPSTCVKIFHSAYKIKPFGFRLLQFNLFNTSDSLSLYDGSLYNVSATPLYTVTKDSGLEKKFITTQSPTLSIKLLATGAGHMHGFIAEIVTLPISAIGFNRDVQHNITYSYFKDNWLGAVHYVSAGEVNPTVTVEWNQIRHNCAKLGANFTTCKGAFTMDVQNTQNLHFRNNLVEGNQGGLNIRADSRGSATSLKGWIHNNLFVLNQNNPTLYIEGRQSSPYQEVTIYRNYFTRNISPYKNTIVLFQVVSNFTFNYVHKNIGYHNLEVSGFNRVRLPIYQTTSHNGFYWNVALERDTKGTIIAGTAGQHYIDNILFNPDNDYEIVTVNKSVIDIWKTPIDARYNYWGYNETLAVGGRVRDRNDQSDLLEVEIIPFQMNNKTILDGKCPPGWNLIGDTCYIYVGAPMTFEQARDFCRADNASMPYVMGNYIKLYQFLKRQQETYNFYDRIWVQHIDRINECTVFVYQKIEVDHCLQLNPFICEMDPRVLIDPLSWRGDTITVLSLSGSILLFILIILIITLWCSKSKKRQVQRLERRNSIRQSLHSIHSLRSMGSTHNGFSDLSYQRKKLPPSQQPSPSLAKGSDYKKMNGSLDSSLDKSQFNSSMEEDTQSFDIYEAHNPPAAEAVKPSAYSISYRNEGFRDNSTFTSRDNSTWQSADDYLNNTSTLPMNASLSTYTGNGTVVTESSVSSKPEYQENGYQVYYERPKSSALLETNLDEVPSTPHAPPRSKSADILETNFDYMLPSHVQPAKRNLTTTFQPAPRSKSQPLETAM</sequence>
<dbReference type="GO" id="GO:0045217">
    <property type="term" value="P:cell-cell junction maintenance"/>
    <property type="evidence" value="ECO:0007669"/>
    <property type="project" value="TreeGrafter"/>
</dbReference>
<evidence type="ECO:0000313" key="13">
    <source>
        <dbReference type="EMBL" id="CAG6610066.1"/>
    </source>
</evidence>
<dbReference type="PROSITE" id="PS50287">
    <property type="entry name" value="SRCR_2"/>
    <property type="match status" value="3"/>
</dbReference>
<evidence type="ECO:0000256" key="6">
    <source>
        <dbReference type="ARBA" id="ARBA00023136"/>
    </source>
</evidence>
<evidence type="ECO:0000256" key="5">
    <source>
        <dbReference type="ARBA" id="ARBA00022989"/>
    </source>
</evidence>
<evidence type="ECO:0000256" key="3">
    <source>
        <dbReference type="ARBA" id="ARBA00022729"/>
    </source>
</evidence>
<feature type="transmembrane region" description="Helical" evidence="11">
    <location>
        <begin position="2837"/>
        <end position="2858"/>
    </location>
</feature>
<dbReference type="Gene3D" id="2.160.20.10">
    <property type="entry name" value="Single-stranded right-handed beta-helix, Pectin lyase-like"/>
    <property type="match status" value="3"/>
</dbReference>
<keyword evidence="7 9" id="KW-1015">Disulfide bond</keyword>
<dbReference type="SMART" id="SM00710">
    <property type="entry name" value="PbH1"/>
    <property type="match status" value="18"/>
</dbReference>
<dbReference type="Pfam" id="PF13229">
    <property type="entry name" value="Beta_helix"/>
    <property type="match status" value="1"/>
</dbReference>
<dbReference type="InterPro" id="IPR036772">
    <property type="entry name" value="SRCR-like_dom_sf"/>
</dbReference>
<dbReference type="InterPro" id="IPR001190">
    <property type="entry name" value="SRCR"/>
</dbReference>
<evidence type="ECO:0000256" key="11">
    <source>
        <dbReference type="SAM" id="Phobius"/>
    </source>
</evidence>
<feature type="region of interest" description="Disordered" evidence="10">
    <location>
        <begin position="3086"/>
        <end position="3109"/>
    </location>
</feature>
<dbReference type="InterPro" id="IPR016187">
    <property type="entry name" value="CTDL_fold"/>
</dbReference>
<dbReference type="EMBL" id="HBUF01017008">
    <property type="protein sequence ID" value="CAG6610070.1"/>
    <property type="molecule type" value="Transcribed_RNA"/>
</dbReference>
<evidence type="ECO:0000256" key="8">
    <source>
        <dbReference type="ARBA" id="ARBA00023180"/>
    </source>
</evidence>
<dbReference type="SUPFAM" id="SSF49854">
    <property type="entry name" value="Spermadhesin, CUB domain"/>
    <property type="match status" value="1"/>
</dbReference>
<name>A0A8D8LRI1_9HEMI</name>
<feature type="compositionally biased region" description="Polar residues" evidence="10">
    <location>
        <begin position="262"/>
        <end position="288"/>
    </location>
</feature>
<feature type="region of interest" description="Disordered" evidence="10">
    <location>
        <begin position="2898"/>
        <end position="2921"/>
    </location>
</feature>
<feature type="compositionally biased region" description="Polar residues" evidence="10">
    <location>
        <begin position="95"/>
        <end position="114"/>
    </location>
</feature>
<dbReference type="PANTHER" id="PTHR47653">
    <property type="entry name" value="PROTEIN BARK BEETLE"/>
    <property type="match status" value="1"/>
</dbReference>
<feature type="disulfide bond" evidence="9">
    <location>
        <begin position="1315"/>
        <end position="1325"/>
    </location>
</feature>
<evidence type="ECO:0000256" key="2">
    <source>
        <dbReference type="ARBA" id="ARBA00022692"/>
    </source>
</evidence>
<proteinExistence type="predicted"/>
<dbReference type="InterPro" id="IPR039448">
    <property type="entry name" value="Beta_helix"/>
</dbReference>
<feature type="domain" description="SRCR" evidence="12">
    <location>
        <begin position="375"/>
        <end position="481"/>
    </location>
</feature>
<dbReference type="InterPro" id="IPR012334">
    <property type="entry name" value="Pectin_lyas_fold"/>
</dbReference>
<evidence type="ECO:0000256" key="9">
    <source>
        <dbReference type="PROSITE-ProRule" id="PRU00196"/>
    </source>
</evidence>
<reference evidence="13" key="1">
    <citation type="submission" date="2021-05" db="EMBL/GenBank/DDBJ databases">
        <authorList>
            <person name="Alioto T."/>
            <person name="Alioto T."/>
            <person name="Gomez Garrido J."/>
        </authorList>
    </citation>
    <scope>NUCLEOTIDE SEQUENCE</scope>
</reference>
<evidence type="ECO:0000256" key="10">
    <source>
        <dbReference type="SAM" id="MobiDB-lite"/>
    </source>
</evidence>
<feature type="region of interest" description="Disordered" evidence="10">
    <location>
        <begin position="259"/>
        <end position="288"/>
    </location>
</feature>
<dbReference type="Pfam" id="PF00530">
    <property type="entry name" value="SRCR"/>
    <property type="match status" value="3"/>
</dbReference>
<dbReference type="EMBL" id="HBUF01017007">
    <property type="protein sequence ID" value="CAG6610069.1"/>
    <property type="molecule type" value="Transcribed_RNA"/>
</dbReference>
<dbReference type="FunFam" id="3.10.250.10:FF:000016">
    <property type="entry name" value="Scavenger receptor cysteine-rich protein type 12"/>
    <property type="match status" value="1"/>
</dbReference>
<keyword evidence="2 11" id="KW-0812">Transmembrane</keyword>
<dbReference type="SUPFAM" id="SSF51126">
    <property type="entry name" value="Pectin lyase-like"/>
    <property type="match status" value="3"/>
</dbReference>
<dbReference type="InterPro" id="IPR053243">
    <property type="entry name" value="SJ_maturation_regulator"/>
</dbReference>
<feature type="compositionally biased region" description="Polar residues" evidence="10">
    <location>
        <begin position="216"/>
        <end position="228"/>
    </location>
</feature>
<comment type="subcellular location">
    <subcellularLocation>
        <location evidence="1">Membrane</location>
        <topology evidence="1">Single-pass membrane protein</topology>
    </subcellularLocation>
</comment>
<accession>A0A8D8LRI1</accession>
<dbReference type="InterPro" id="IPR011050">
    <property type="entry name" value="Pectin_lyase_fold/virulence"/>
</dbReference>
<keyword evidence="6 11" id="KW-0472">Membrane</keyword>
<protein>
    <submittedName>
        <fullName evidence="13">Protein bark beetle</fullName>
    </submittedName>
</protein>
<keyword evidence="4" id="KW-0677">Repeat</keyword>
<dbReference type="Gene3D" id="3.10.250.10">
    <property type="entry name" value="SRCR-like domain"/>
    <property type="match status" value="3"/>
</dbReference>
<comment type="caution">
    <text evidence="9">Lacks conserved residue(s) required for the propagation of feature annotation.</text>
</comment>
<evidence type="ECO:0000256" key="4">
    <source>
        <dbReference type="ARBA" id="ARBA00022737"/>
    </source>
</evidence>
<feature type="region of interest" description="Disordered" evidence="10">
    <location>
        <begin position="88"/>
        <end position="243"/>
    </location>
</feature>
<dbReference type="EMBL" id="HBUF01017005">
    <property type="protein sequence ID" value="CAG6610066.1"/>
    <property type="molecule type" value="Transcribed_RNA"/>
</dbReference>
<feature type="disulfide bond" evidence="9">
    <location>
        <begin position="447"/>
        <end position="457"/>
    </location>
</feature>
<dbReference type="SUPFAM" id="SSF56487">
    <property type="entry name" value="SRCR-like"/>
    <property type="match status" value="3"/>
</dbReference>
<keyword evidence="8" id="KW-0325">Glycoprotein</keyword>
<feature type="compositionally biased region" description="Polar residues" evidence="10">
    <location>
        <begin position="3089"/>
        <end position="3109"/>
    </location>
</feature>
<feature type="disulfide bond" evidence="9">
    <location>
        <begin position="2132"/>
        <end position="2142"/>
    </location>
</feature>
<evidence type="ECO:0000259" key="12">
    <source>
        <dbReference type="PROSITE" id="PS50287"/>
    </source>
</evidence>
<keyword evidence="5 11" id="KW-1133">Transmembrane helix</keyword>
<dbReference type="PROSITE" id="PS00420">
    <property type="entry name" value="SRCR_1"/>
    <property type="match status" value="1"/>
</dbReference>
<dbReference type="SMART" id="SM00202">
    <property type="entry name" value="SR"/>
    <property type="match status" value="3"/>
</dbReference>
<evidence type="ECO:0000256" key="1">
    <source>
        <dbReference type="ARBA" id="ARBA00004167"/>
    </source>
</evidence>
<dbReference type="Gene3D" id="3.10.100.10">
    <property type="entry name" value="Mannose-Binding Protein A, subunit A"/>
    <property type="match status" value="1"/>
</dbReference>
<evidence type="ECO:0000256" key="7">
    <source>
        <dbReference type="ARBA" id="ARBA00023157"/>
    </source>
</evidence>
<dbReference type="SUPFAM" id="SSF56436">
    <property type="entry name" value="C-type lectin-like"/>
    <property type="match status" value="1"/>
</dbReference>
<feature type="domain" description="SRCR" evidence="12">
    <location>
        <begin position="2050"/>
        <end position="2169"/>
    </location>
</feature>
<dbReference type="PANTHER" id="PTHR47653:SF1">
    <property type="entry name" value="DELETED IN MALIGNANT BRAIN TUMORS 1 PROTEIN"/>
    <property type="match status" value="1"/>
</dbReference>
<keyword evidence="3" id="KW-0732">Signal</keyword>